<evidence type="ECO:0000313" key="2">
    <source>
        <dbReference type="EMBL" id="BDZ40126.1"/>
    </source>
</evidence>
<evidence type="ECO:0000259" key="1">
    <source>
        <dbReference type="SMART" id="SM01022"/>
    </source>
</evidence>
<name>A0ABN6X9J7_9MICO</name>
<accession>A0ABN6X9J7</accession>
<organism evidence="2 3">
    <name type="scientific">Microbacterium suwonense</name>
    <dbReference type="NCBI Taxonomy" id="683047"/>
    <lineage>
        <taxon>Bacteria</taxon>
        <taxon>Bacillati</taxon>
        <taxon>Actinomycetota</taxon>
        <taxon>Actinomycetes</taxon>
        <taxon>Micrococcales</taxon>
        <taxon>Microbacteriaceae</taxon>
        <taxon>Microbacterium</taxon>
    </lineage>
</organism>
<dbReference type="PANTHER" id="PTHR39203:SF1">
    <property type="entry name" value="CYTOPLASMIC PROTEIN"/>
    <property type="match status" value="1"/>
</dbReference>
<keyword evidence="3" id="KW-1185">Reference proteome</keyword>
<dbReference type="InterPro" id="IPR007374">
    <property type="entry name" value="ASCH_domain"/>
</dbReference>
<dbReference type="PIRSF" id="PIRSF021320">
    <property type="entry name" value="DUF984"/>
    <property type="match status" value="1"/>
</dbReference>
<gene>
    <name evidence="2" type="ORF">GCM10025863_27400</name>
</gene>
<dbReference type="Pfam" id="PF04266">
    <property type="entry name" value="ASCH"/>
    <property type="match status" value="1"/>
</dbReference>
<dbReference type="RefSeq" id="WP_286300633.1">
    <property type="nucleotide sequence ID" value="NZ_AP027728.1"/>
</dbReference>
<reference evidence="3" key="1">
    <citation type="journal article" date="2019" name="Int. J. Syst. Evol. Microbiol.">
        <title>The Global Catalogue of Microorganisms (GCM) 10K type strain sequencing project: providing services to taxonomists for standard genome sequencing and annotation.</title>
        <authorList>
            <consortium name="The Broad Institute Genomics Platform"/>
            <consortium name="The Broad Institute Genome Sequencing Center for Infectious Disease"/>
            <person name="Wu L."/>
            <person name="Ma J."/>
        </authorList>
    </citation>
    <scope>NUCLEOTIDE SEQUENCE [LARGE SCALE GENOMIC DNA]</scope>
    <source>
        <strain evidence="3">NBRC 106310</strain>
    </source>
</reference>
<dbReference type="SMART" id="SM01022">
    <property type="entry name" value="ASCH"/>
    <property type="match status" value="1"/>
</dbReference>
<feature type="domain" description="ASCH" evidence="1">
    <location>
        <begin position="32"/>
        <end position="154"/>
    </location>
</feature>
<dbReference type="CDD" id="cd06553">
    <property type="entry name" value="ASCH_Ef3133_like"/>
    <property type="match status" value="1"/>
</dbReference>
<evidence type="ECO:0000313" key="3">
    <source>
        <dbReference type="Proteomes" id="UP001321543"/>
    </source>
</evidence>
<protein>
    <submittedName>
        <fullName evidence="2">RNA-binding protein</fullName>
    </submittedName>
</protein>
<dbReference type="PANTHER" id="PTHR39203">
    <property type="entry name" value="CYTOPLASMIC PROTEIN-RELATED"/>
    <property type="match status" value="1"/>
</dbReference>
<dbReference type="InterPro" id="IPR009326">
    <property type="entry name" value="DUF984"/>
</dbReference>
<dbReference type="Gene3D" id="3.10.400.10">
    <property type="entry name" value="Sulfate adenylyltransferase"/>
    <property type="match status" value="1"/>
</dbReference>
<proteinExistence type="predicted"/>
<sequence>MSITADPEVLASYWQDLRSTLPELPPEPPEAWAFGATPEHADGLLELVMSGVKTGTASSVWDYEASGDPMPRVGELSVILDGSGIPRAVIRTSSLLTVPFDEVSEEHAHAEGEGDRTLRAWREIHERFWRTHSEDPRGWAPDMPVLCERFTLVHPLP</sequence>
<dbReference type="InterPro" id="IPR015947">
    <property type="entry name" value="PUA-like_sf"/>
</dbReference>
<dbReference type="SUPFAM" id="SSF88697">
    <property type="entry name" value="PUA domain-like"/>
    <property type="match status" value="1"/>
</dbReference>
<dbReference type="EMBL" id="AP027728">
    <property type="protein sequence ID" value="BDZ40126.1"/>
    <property type="molecule type" value="Genomic_DNA"/>
</dbReference>
<dbReference type="Proteomes" id="UP001321543">
    <property type="component" value="Chromosome"/>
</dbReference>